<dbReference type="RefSeq" id="XP_012895093.1">
    <property type="nucleotide sequence ID" value="XM_013039639.1"/>
</dbReference>
<evidence type="ECO:0000313" key="2">
    <source>
        <dbReference type="Proteomes" id="UP000008312"/>
    </source>
</evidence>
<dbReference type="InParanoid" id="D8LZ06"/>
<dbReference type="Proteomes" id="UP000008312">
    <property type="component" value="Unassembled WGS sequence"/>
</dbReference>
<keyword evidence="2" id="KW-1185">Reference proteome</keyword>
<dbReference type="EMBL" id="FN668640">
    <property type="protein sequence ID" value="CBK21045.2"/>
    <property type="molecule type" value="Genomic_DNA"/>
</dbReference>
<proteinExistence type="predicted"/>
<dbReference type="AlphaFoldDB" id="D8LZ06"/>
<dbReference type="GeneID" id="24918534"/>
<gene>
    <name evidence="1" type="ORF">GSBLH_T00001263001</name>
</gene>
<protein>
    <submittedName>
        <fullName evidence="1">Uncharacterized protein</fullName>
    </submittedName>
</protein>
<sequence length="44" mass="5072">MVRDCVPRLFLLVPFLCRCIPDSLVDRFGTVLFDPCLLFLEVEA</sequence>
<name>D8LZ06_BLAHO</name>
<reference evidence="1" key="1">
    <citation type="submission" date="2010-02" db="EMBL/GenBank/DDBJ databases">
        <title>Sequencing and annotation of the Blastocystis hominis genome.</title>
        <authorList>
            <person name="Wincker P."/>
        </authorList>
    </citation>
    <scope>NUCLEOTIDE SEQUENCE</scope>
    <source>
        <strain evidence="1">Singapore isolate B</strain>
    </source>
</reference>
<organism evidence="1">
    <name type="scientific">Blastocystis hominis</name>
    <dbReference type="NCBI Taxonomy" id="12968"/>
    <lineage>
        <taxon>Eukaryota</taxon>
        <taxon>Sar</taxon>
        <taxon>Stramenopiles</taxon>
        <taxon>Bigyra</taxon>
        <taxon>Opalozoa</taxon>
        <taxon>Opalinata</taxon>
        <taxon>Blastocystidae</taxon>
        <taxon>Blastocystis</taxon>
    </lineage>
</organism>
<evidence type="ECO:0000313" key="1">
    <source>
        <dbReference type="EMBL" id="CBK21045.2"/>
    </source>
</evidence>
<accession>D8LZ06</accession>